<feature type="chain" id="PRO_5015778861" description="Circumsporozoite protein" evidence="1">
    <location>
        <begin position="19"/>
        <end position="76"/>
    </location>
</feature>
<keyword evidence="3" id="KW-1185">Reference proteome</keyword>
<evidence type="ECO:0008006" key="4">
    <source>
        <dbReference type="Google" id="ProtNLM"/>
    </source>
</evidence>
<dbReference type="AlphaFoldDB" id="A0A2T5FXS1"/>
<comment type="caution">
    <text evidence="2">The sequence shown here is derived from an EMBL/GenBank/DDBJ whole genome shotgun (WGS) entry which is preliminary data.</text>
</comment>
<dbReference type="Proteomes" id="UP000244162">
    <property type="component" value="Unassembled WGS sequence"/>
</dbReference>
<evidence type="ECO:0000313" key="3">
    <source>
        <dbReference type="Proteomes" id="UP000244162"/>
    </source>
</evidence>
<protein>
    <recommendedName>
        <fullName evidence="4">Circumsporozoite protein</fullName>
    </recommendedName>
</protein>
<organism evidence="2 3">
    <name type="scientific">Sphingomonas oleivorans</name>
    <dbReference type="NCBI Taxonomy" id="1735121"/>
    <lineage>
        <taxon>Bacteria</taxon>
        <taxon>Pseudomonadati</taxon>
        <taxon>Pseudomonadota</taxon>
        <taxon>Alphaproteobacteria</taxon>
        <taxon>Sphingomonadales</taxon>
        <taxon>Sphingomonadaceae</taxon>
        <taxon>Sphingomonas</taxon>
    </lineage>
</organism>
<reference evidence="2 3" key="1">
    <citation type="submission" date="2017-09" db="EMBL/GenBank/DDBJ databases">
        <title>Sphingomonas panjinensis sp.nov., isolated from oil-contaminated soil.</title>
        <authorList>
            <person name="Wang L."/>
            <person name="Chen L."/>
        </authorList>
    </citation>
    <scope>NUCLEOTIDE SEQUENCE [LARGE SCALE GENOMIC DNA]</scope>
    <source>
        <strain evidence="2 3">FW-11</strain>
    </source>
</reference>
<accession>A0A2T5FXS1</accession>
<dbReference type="RefSeq" id="WP_107968001.1">
    <property type="nucleotide sequence ID" value="NZ_NWBU01000009.1"/>
</dbReference>
<dbReference type="EMBL" id="NWBU01000009">
    <property type="protein sequence ID" value="PTQ10937.1"/>
    <property type="molecule type" value="Genomic_DNA"/>
</dbReference>
<proteinExistence type="predicted"/>
<evidence type="ECO:0000313" key="2">
    <source>
        <dbReference type="EMBL" id="PTQ10937.1"/>
    </source>
</evidence>
<gene>
    <name evidence="2" type="ORF">CLG96_11200</name>
</gene>
<evidence type="ECO:0000256" key="1">
    <source>
        <dbReference type="SAM" id="SignalP"/>
    </source>
</evidence>
<dbReference type="PROSITE" id="PS51257">
    <property type="entry name" value="PROKAR_LIPOPROTEIN"/>
    <property type="match status" value="1"/>
</dbReference>
<feature type="signal peptide" evidence="1">
    <location>
        <begin position="1"/>
        <end position="18"/>
    </location>
</feature>
<sequence length="76" mass="7195">MKKTVALSLVLAASLGLAACSKPAAENAVDANAAAADLNATADETLGDVNAAIDNAADAALDNAAAATADNAANAL</sequence>
<name>A0A2T5FXS1_9SPHN</name>
<keyword evidence="1" id="KW-0732">Signal</keyword>